<evidence type="ECO:0000256" key="4">
    <source>
        <dbReference type="ARBA" id="ARBA00023014"/>
    </source>
</evidence>
<dbReference type="GO" id="GO:0046872">
    <property type="term" value="F:metal ion binding"/>
    <property type="evidence" value="ECO:0007669"/>
    <property type="project" value="UniProtKB-KW"/>
</dbReference>
<dbReference type="InterPro" id="IPR017896">
    <property type="entry name" value="4Fe4S_Fe-S-bd"/>
</dbReference>
<dbReference type="PANTHER" id="PTHR43177:SF3">
    <property type="entry name" value="PROTEIN NRFC HOMOLOG"/>
    <property type="match status" value="1"/>
</dbReference>
<keyword evidence="4" id="KW-0411">Iron-sulfur</keyword>
<gene>
    <name evidence="6" type="ORF">HYZ11_01605</name>
</gene>
<proteinExistence type="predicted"/>
<dbReference type="PANTHER" id="PTHR43177">
    <property type="entry name" value="PROTEIN NRFC"/>
    <property type="match status" value="1"/>
</dbReference>
<organism evidence="6 7">
    <name type="scientific">Tectimicrobiota bacterium</name>
    <dbReference type="NCBI Taxonomy" id="2528274"/>
    <lineage>
        <taxon>Bacteria</taxon>
        <taxon>Pseudomonadati</taxon>
        <taxon>Nitrospinota/Tectimicrobiota group</taxon>
        <taxon>Candidatus Tectimicrobiota</taxon>
    </lineage>
</organism>
<evidence type="ECO:0000256" key="2">
    <source>
        <dbReference type="ARBA" id="ARBA00022723"/>
    </source>
</evidence>
<feature type="domain" description="4Fe-4S ferredoxin-type" evidence="5">
    <location>
        <begin position="4"/>
        <end position="34"/>
    </location>
</feature>
<evidence type="ECO:0000256" key="1">
    <source>
        <dbReference type="ARBA" id="ARBA00022485"/>
    </source>
</evidence>
<keyword evidence="2" id="KW-0479">Metal-binding</keyword>
<evidence type="ECO:0000256" key="3">
    <source>
        <dbReference type="ARBA" id="ARBA00023004"/>
    </source>
</evidence>
<dbReference type="PROSITE" id="PS00198">
    <property type="entry name" value="4FE4S_FER_1"/>
    <property type="match status" value="1"/>
</dbReference>
<feature type="domain" description="4Fe-4S ferredoxin-type" evidence="5">
    <location>
        <begin position="91"/>
        <end position="120"/>
    </location>
</feature>
<evidence type="ECO:0000313" key="6">
    <source>
        <dbReference type="EMBL" id="MBI3126286.1"/>
    </source>
</evidence>
<accession>A0A932HVJ1</accession>
<evidence type="ECO:0000313" key="7">
    <source>
        <dbReference type="Proteomes" id="UP000782312"/>
    </source>
</evidence>
<reference evidence="6" key="1">
    <citation type="submission" date="2020-07" db="EMBL/GenBank/DDBJ databases">
        <title>Huge and variable diversity of episymbiotic CPR bacteria and DPANN archaea in groundwater ecosystems.</title>
        <authorList>
            <person name="He C.Y."/>
            <person name="Keren R."/>
            <person name="Whittaker M."/>
            <person name="Farag I.F."/>
            <person name="Doudna J."/>
            <person name="Cate J.H.D."/>
            <person name="Banfield J.F."/>
        </authorList>
    </citation>
    <scope>NUCLEOTIDE SEQUENCE</scope>
    <source>
        <strain evidence="6">NC_groundwater_763_Ag_S-0.2um_68_21</strain>
    </source>
</reference>
<dbReference type="SUPFAM" id="SSF54862">
    <property type="entry name" value="4Fe-4S ferredoxins"/>
    <property type="match status" value="1"/>
</dbReference>
<dbReference type="GO" id="GO:0051539">
    <property type="term" value="F:4 iron, 4 sulfur cluster binding"/>
    <property type="evidence" value="ECO:0007669"/>
    <property type="project" value="UniProtKB-KW"/>
</dbReference>
<evidence type="ECO:0000259" key="5">
    <source>
        <dbReference type="PROSITE" id="PS51379"/>
    </source>
</evidence>
<sequence>MARWGMVIDLDRCTGCGACTAACKAENNIPFVGPEESARGRAINWMEMIPMEEHGEHGAEAPMMPRPCMHCDDPPCTKVCPVYATYSTPEGIVAQNFARCIGCRFCMAACPYTVKFFNWFEYRANGTLGNPDVSTRPAGVVEKCTFCHHRLQQARERARAAGRPFRAGDYVPACVETCPSEAIEFGDLDDPRSRVSRLRRSPRARPLLPELGTKPKVVYLVREERHEIT</sequence>
<comment type="caution">
    <text evidence="6">The sequence shown here is derived from an EMBL/GenBank/DDBJ whole genome shotgun (WGS) entry which is preliminary data.</text>
</comment>
<dbReference type="Pfam" id="PF13247">
    <property type="entry name" value="Fer4_11"/>
    <property type="match status" value="1"/>
</dbReference>
<dbReference type="InterPro" id="IPR017900">
    <property type="entry name" value="4Fe4S_Fe_S_CS"/>
</dbReference>
<dbReference type="CDD" id="cd10551">
    <property type="entry name" value="PsrB"/>
    <property type="match status" value="1"/>
</dbReference>
<protein>
    <submittedName>
        <fullName evidence="6">4Fe-4S dicluster domain-containing protein</fullName>
    </submittedName>
</protein>
<keyword evidence="3" id="KW-0408">Iron</keyword>
<dbReference type="InterPro" id="IPR050954">
    <property type="entry name" value="ET_IronSulfur_Cluster-Binding"/>
</dbReference>
<keyword evidence="1" id="KW-0004">4Fe-4S</keyword>
<dbReference type="AlphaFoldDB" id="A0A932HVJ1"/>
<name>A0A932HVJ1_UNCTE</name>
<dbReference type="Gene3D" id="3.30.70.20">
    <property type="match status" value="2"/>
</dbReference>
<dbReference type="PROSITE" id="PS51379">
    <property type="entry name" value="4FE4S_FER_2"/>
    <property type="match status" value="2"/>
</dbReference>
<dbReference type="Proteomes" id="UP000782312">
    <property type="component" value="Unassembled WGS sequence"/>
</dbReference>
<dbReference type="Pfam" id="PF12797">
    <property type="entry name" value="Fer4_2"/>
    <property type="match status" value="1"/>
</dbReference>
<dbReference type="EMBL" id="JACPUR010000001">
    <property type="protein sequence ID" value="MBI3126286.1"/>
    <property type="molecule type" value="Genomic_DNA"/>
</dbReference>